<dbReference type="PROSITE" id="PS50893">
    <property type="entry name" value="ABC_TRANSPORTER_2"/>
    <property type="match status" value="1"/>
</dbReference>
<accession>A0A7H1MYU5</accession>
<keyword evidence="2" id="KW-1003">Cell membrane</keyword>
<dbReference type="GO" id="GO:0022857">
    <property type="term" value="F:transmembrane transporter activity"/>
    <property type="evidence" value="ECO:0007669"/>
    <property type="project" value="TreeGrafter"/>
</dbReference>
<dbReference type="RefSeq" id="WP_190262067.1">
    <property type="nucleotide sequence ID" value="NZ_CP053923.1"/>
</dbReference>
<gene>
    <name evidence="7" type="ORF">HQ394_03690</name>
</gene>
<dbReference type="AlphaFoldDB" id="A0A7H1MYU5"/>
<evidence type="ECO:0000256" key="5">
    <source>
        <dbReference type="ARBA" id="ARBA00038388"/>
    </source>
</evidence>
<dbReference type="EMBL" id="CP053923">
    <property type="protein sequence ID" value="QNT68631.1"/>
    <property type="molecule type" value="Genomic_DNA"/>
</dbReference>
<sequence length="241" mass="25190">MTSLATPVPAVRLTDVHLSLASAAGTVSILRGIDLELAAGERIGLVGPSGSGKTSLLMVIAGLERVSRGCIDVAGRDITALDEDALARFRRDHVGIVFQNFHLVPTMTAIENVALPLELAGAADALVHAGEGLAAVGLAARTRHYPSQLSGGEQQRVALARAFVGEPRVLLADEPTGNLDAATGAAVMQLLFDLQRRSRSTLLLITHDPALAEACDRIVEIRDGRISGNRRRATTPASSAA</sequence>
<dbReference type="GO" id="GO:0098796">
    <property type="term" value="C:membrane protein complex"/>
    <property type="evidence" value="ECO:0007669"/>
    <property type="project" value="UniProtKB-ARBA"/>
</dbReference>
<dbReference type="InterPro" id="IPR003439">
    <property type="entry name" value="ABC_transporter-like_ATP-bd"/>
</dbReference>
<organism evidence="7 8">
    <name type="scientific">Defluviicoccus vanus</name>
    <dbReference type="NCBI Taxonomy" id="111831"/>
    <lineage>
        <taxon>Bacteria</taxon>
        <taxon>Pseudomonadati</taxon>
        <taxon>Pseudomonadota</taxon>
        <taxon>Alphaproteobacteria</taxon>
        <taxon>Rhodospirillales</taxon>
        <taxon>Rhodospirillaceae</taxon>
        <taxon>Defluviicoccus</taxon>
    </lineage>
</organism>
<dbReference type="Gene3D" id="3.40.50.300">
    <property type="entry name" value="P-loop containing nucleotide triphosphate hydrolases"/>
    <property type="match status" value="1"/>
</dbReference>
<protein>
    <submittedName>
        <fullName evidence="7">ABC transporter ATP-binding protein</fullName>
    </submittedName>
</protein>
<keyword evidence="1" id="KW-0813">Transport</keyword>
<evidence type="ECO:0000259" key="6">
    <source>
        <dbReference type="PROSITE" id="PS50893"/>
    </source>
</evidence>
<dbReference type="PANTHER" id="PTHR24220:SF659">
    <property type="entry name" value="TRANSPORTER, PUTATIVE-RELATED"/>
    <property type="match status" value="1"/>
</dbReference>
<evidence type="ECO:0000256" key="2">
    <source>
        <dbReference type="ARBA" id="ARBA00022519"/>
    </source>
</evidence>
<feature type="domain" description="ABC transporter" evidence="6">
    <location>
        <begin position="11"/>
        <end position="241"/>
    </location>
</feature>
<comment type="similarity">
    <text evidence="5">Belongs to the ABC transporter superfamily. Macrolide exporter (TC 3.A.1.122) family.</text>
</comment>
<dbReference type="CDD" id="cd03255">
    <property type="entry name" value="ABC_MJ0796_LolCDE_FtsE"/>
    <property type="match status" value="1"/>
</dbReference>
<evidence type="ECO:0000313" key="8">
    <source>
        <dbReference type="Proteomes" id="UP000516369"/>
    </source>
</evidence>
<dbReference type="PANTHER" id="PTHR24220">
    <property type="entry name" value="IMPORT ATP-BINDING PROTEIN"/>
    <property type="match status" value="1"/>
</dbReference>
<dbReference type="InterPro" id="IPR003593">
    <property type="entry name" value="AAA+_ATPase"/>
</dbReference>
<dbReference type="PROSITE" id="PS00211">
    <property type="entry name" value="ABC_TRANSPORTER_1"/>
    <property type="match status" value="1"/>
</dbReference>
<dbReference type="InterPro" id="IPR015854">
    <property type="entry name" value="ABC_transpr_LolD-like"/>
</dbReference>
<dbReference type="KEGG" id="dvn:HQ394_03690"/>
<reference evidence="7 8" key="1">
    <citation type="submission" date="2020-05" db="EMBL/GenBank/DDBJ databases">
        <title>Complete closed genome sequence of Defluviicoccus vanus.</title>
        <authorList>
            <person name="Bessarab I."/>
            <person name="Arumugam K."/>
            <person name="Maszenan A.M."/>
            <person name="Seviour R.J."/>
            <person name="Williams R.B."/>
        </authorList>
    </citation>
    <scope>NUCLEOTIDE SEQUENCE [LARGE SCALE GENOMIC DNA]</scope>
    <source>
        <strain evidence="7 8">Ben 114</strain>
    </source>
</reference>
<keyword evidence="2" id="KW-0997">Cell inner membrane</keyword>
<evidence type="ECO:0000313" key="7">
    <source>
        <dbReference type="EMBL" id="QNT68631.1"/>
    </source>
</evidence>
<evidence type="ECO:0000256" key="4">
    <source>
        <dbReference type="ARBA" id="ARBA00022840"/>
    </source>
</evidence>
<dbReference type="InterPro" id="IPR027417">
    <property type="entry name" value="P-loop_NTPase"/>
</dbReference>
<keyword evidence="8" id="KW-1185">Reference proteome</keyword>
<dbReference type="GO" id="GO:0005524">
    <property type="term" value="F:ATP binding"/>
    <property type="evidence" value="ECO:0007669"/>
    <property type="project" value="UniProtKB-KW"/>
</dbReference>
<dbReference type="SMART" id="SM00382">
    <property type="entry name" value="AAA"/>
    <property type="match status" value="1"/>
</dbReference>
<keyword evidence="3" id="KW-0547">Nucleotide-binding</keyword>
<dbReference type="SUPFAM" id="SSF52540">
    <property type="entry name" value="P-loop containing nucleoside triphosphate hydrolases"/>
    <property type="match status" value="1"/>
</dbReference>
<dbReference type="Pfam" id="PF00005">
    <property type="entry name" value="ABC_tran"/>
    <property type="match status" value="1"/>
</dbReference>
<dbReference type="Proteomes" id="UP000516369">
    <property type="component" value="Chromosome"/>
</dbReference>
<dbReference type="GO" id="GO:0016887">
    <property type="term" value="F:ATP hydrolysis activity"/>
    <property type="evidence" value="ECO:0007669"/>
    <property type="project" value="InterPro"/>
</dbReference>
<dbReference type="InterPro" id="IPR017871">
    <property type="entry name" value="ABC_transporter-like_CS"/>
</dbReference>
<dbReference type="FunFam" id="3.40.50.300:FF:000032">
    <property type="entry name" value="Export ABC transporter ATP-binding protein"/>
    <property type="match status" value="1"/>
</dbReference>
<proteinExistence type="inferred from homology"/>
<evidence type="ECO:0000256" key="3">
    <source>
        <dbReference type="ARBA" id="ARBA00022741"/>
    </source>
</evidence>
<dbReference type="InterPro" id="IPR017911">
    <property type="entry name" value="MacB-like_ATP-bd"/>
</dbReference>
<name>A0A7H1MYU5_9PROT</name>
<dbReference type="GO" id="GO:0005886">
    <property type="term" value="C:plasma membrane"/>
    <property type="evidence" value="ECO:0007669"/>
    <property type="project" value="TreeGrafter"/>
</dbReference>
<evidence type="ECO:0000256" key="1">
    <source>
        <dbReference type="ARBA" id="ARBA00022448"/>
    </source>
</evidence>
<keyword evidence="4 7" id="KW-0067">ATP-binding</keyword>
<keyword evidence="2" id="KW-0472">Membrane</keyword>